<organism evidence="8 9">
    <name type="scientific">Pedobacter vanadiisoli</name>
    <dbReference type="NCBI Taxonomy" id="1761975"/>
    <lineage>
        <taxon>Bacteria</taxon>
        <taxon>Pseudomonadati</taxon>
        <taxon>Bacteroidota</taxon>
        <taxon>Sphingobacteriia</taxon>
        <taxon>Sphingobacteriales</taxon>
        <taxon>Sphingobacteriaceae</taxon>
        <taxon>Pedobacter</taxon>
    </lineage>
</organism>
<sequence length="631" mass="72280">MKYNSYTILMLLSLLFFKATAKEKEIPAEHLLSSPDRSVELKFFQKEIANKEKAFFYQLSYKGKPVILESKLELQLDNHLSESAMALPVDKHKNWFENLQITGVKRSTKDTTWIPVYGEKKLIRDQYNSLIISTVKDDNPNYLMNIEIRAYNQGVAIRFFFPENAKGTYYRIMSENTEFNFAPGTLAWKANWAQAPYEKVALENWDYEAERPLTLELKNGLFATLIEAGMVDYSRSKFKLKAQNSLVTSMFTPVDLISPVATPWRAILVAESAPEIAMGTDLILNLNEPSKIKDENWIKPGKIMRVMSQTTRDAFENIDFAAKRNLQYILFDWKWYGPAFSFNSDASKVAINDFDLPAIIKYAKEKGIGVWLYVNQQALLMQSDSLFSIYKKWGVAGVKFGFVQSGSHRWTTWIEKAIQQAAQNHIMVNIHDDWRPTGEQRTWPNLMTAEGIRGNEEMPAATSNTVMPFTRFLAGAADYTICYFDSRIKTTHAHQLALAAIYFSPIQTLYWYDKPALYKGEPELEFWDKIPVTWDETKVLSGKPGEYITTVRRSGEEWFLGSITNTEARKVELKLDFLPKGQKFVARIYHDDNTVNTATKVGIKDITVDAQSTLKLDLQVSGGAAIWLHKK</sequence>
<evidence type="ECO:0000256" key="1">
    <source>
        <dbReference type="ARBA" id="ARBA00001913"/>
    </source>
</evidence>
<dbReference type="SUPFAM" id="SSF51445">
    <property type="entry name" value="(Trans)glycosidases"/>
    <property type="match status" value="1"/>
</dbReference>
<protein>
    <submittedName>
        <fullName evidence="8">Glycoside hydrolase family 97 catalytic domain-containing protein</fullName>
    </submittedName>
</protein>
<dbReference type="Pfam" id="PF10566">
    <property type="entry name" value="Glyco_hydro_97"/>
    <property type="match status" value="1"/>
</dbReference>
<evidence type="ECO:0000313" key="8">
    <source>
        <dbReference type="EMBL" id="MFD2582372.1"/>
    </source>
</evidence>
<dbReference type="Gene3D" id="3.20.20.70">
    <property type="entry name" value="Aldolase class I"/>
    <property type="match status" value="1"/>
</dbReference>
<dbReference type="InterPro" id="IPR017853">
    <property type="entry name" value="GH"/>
</dbReference>
<dbReference type="EMBL" id="JBHULL010000007">
    <property type="protein sequence ID" value="MFD2582372.1"/>
    <property type="molecule type" value="Genomic_DNA"/>
</dbReference>
<comment type="subunit">
    <text evidence="2">Monomer.</text>
</comment>
<feature type="domain" description="Glycosyl-hydrolase 97 C-terminal oligomerisation" evidence="7">
    <location>
        <begin position="533"/>
        <end position="628"/>
    </location>
</feature>
<accession>A0ABW5MGP1</accession>
<dbReference type="InterPro" id="IPR029486">
    <property type="entry name" value="GH97_N"/>
</dbReference>
<feature type="domain" description="Glycosyl-hydrolase 97 catalytic" evidence="5">
    <location>
        <begin position="309"/>
        <end position="452"/>
    </location>
</feature>
<dbReference type="InterPro" id="IPR013785">
    <property type="entry name" value="Aldolase_TIM"/>
</dbReference>
<dbReference type="Proteomes" id="UP001597461">
    <property type="component" value="Unassembled WGS sequence"/>
</dbReference>
<dbReference type="PANTHER" id="PTHR35803:SF3">
    <property type="entry name" value="ALPHA-GLUCOSIDASE"/>
    <property type="match status" value="1"/>
</dbReference>
<dbReference type="Pfam" id="PF14508">
    <property type="entry name" value="GH97_N"/>
    <property type="match status" value="1"/>
</dbReference>
<dbReference type="RefSeq" id="WP_379077193.1">
    <property type="nucleotide sequence ID" value="NZ_JBHULL010000007.1"/>
</dbReference>
<keyword evidence="3" id="KW-0106">Calcium</keyword>
<dbReference type="Pfam" id="PF14509">
    <property type="entry name" value="GH97_C"/>
    <property type="match status" value="1"/>
</dbReference>
<dbReference type="InterPro" id="IPR052720">
    <property type="entry name" value="Glycosyl_hydrolase_97"/>
</dbReference>
<evidence type="ECO:0000259" key="7">
    <source>
        <dbReference type="Pfam" id="PF14509"/>
    </source>
</evidence>
<evidence type="ECO:0000313" key="9">
    <source>
        <dbReference type="Proteomes" id="UP001597461"/>
    </source>
</evidence>
<dbReference type="GO" id="GO:0016787">
    <property type="term" value="F:hydrolase activity"/>
    <property type="evidence" value="ECO:0007669"/>
    <property type="project" value="UniProtKB-KW"/>
</dbReference>
<gene>
    <name evidence="8" type="ORF">ACFSR6_07725</name>
</gene>
<dbReference type="PANTHER" id="PTHR35803">
    <property type="entry name" value="GLUCAN 1,4-ALPHA-GLUCOSIDASE SUSB-RELATED"/>
    <property type="match status" value="1"/>
</dbReference>
<keyword evidence="8" id="KW-0378">Hydrolase</keyword>
<evidence type="ECO:0000256" key="2">
    <source>
        <dbReference type="ARBA" id="ARBA00011245"/>
    </source>
</evidence>
<comment type="cofactor">
    <cofactor evidence="1">
        <name>Ca(2+)</name>
        <dbReference type="ChEBI" id="CHEBI:29108"/>
    </cofactor>
</comment>
<feature type="chain" id="PRO_5046165911" evidence="4">
    <location>
        <begin position="22"/>
        <end position="631"/>
    </location>
</feature>
<dbReference type="InterPro" id="IPR019563">
    <property type="entry name" value="GH97_catalytic"/>
</dbReference>
<keyword evidence="9" id="KW-1185">Reference proteome</keyword>
<evidence type="ECO:0000259" key="6">
    <source>
        <dbReference type="Pfam" id="PF14508"/>
    </source>
</evidence>
<evidence type="ECO:0000259" key="5">
    <source>
        <dbReference type="Pfam" id="PF10566"/>
    </source>
</evidence>
<evidence type="ECO:0000256" key="3">
    <source>
        <dbReference type="ARBA" id="ARBA00022837"/>
    </source>
</evidence>
<keyword evidence="4" id="KW-0732">Signal</keyword>
<feature type="domain" description="Glycosyl-hydrolase 97 N-terminal" evidence="6">
    <location>
        <begin position="32"/>
        <end position="289"/>
    </location>
</feature>
<name>A0ABW5MGP1_9SPHI</name>
<evidence type="ECO:0000256" key="4">
    <source>
        <dbReference type="SAM" id="SignalP"/>
    </source>
</evidence>
<dbReference type="Gene3D" id="2.70.98.10">
    <property type="match status" value="1"/>
</dbReference>
<reference evidence="9" key="1">
    <citation type="journal article" date="2019" name="Int. J. Syst. Evol. Microbiol.">
        <title>The Global Catalogue of Microorganisms (GCM) 10K type strain sequencing project: providing services to taxonomists for standard genome sequencing and annotation.</title>
        <authorList>
            <consortium name="The Broad Institute Genomics Platform"/>
            <consortium name="The Broad Institute Genome Sequencing Center for Infectious Disease"/>
            <person name="Wu L."/>
            <person name="Ma J."/>
        </authorList>
    </citation>
    <scope>NUCLEOTIDE SEQUENCE [LARGE SCALE GENOMIC DNA]</scope>
    <source>
        <strain evidence="9">KCTC 42866</strain>
    </source>
</reference>
<feature type="signal peptide" evidence="4">
    <location>
        <begin position="1"/>
        <end position="21"/>
    </location>
</feature>
<proteinExistence type="predicted"/>
<comment type="caution">
    <text evidence="8">The sequence shown here is derived from an EMBL/GenBank/DDBJ whole genome shotgun (WGS) entry which is preliminary data.</text>
</comment>
<dbReference type="InterPro" id="IPR014718">
    <property type="entry name" value="GH-type_carb-bd"/>
</dbReference>
<dbReference type="InterPro" id="IPR029483">
    <property type="entry name" value="GH97_C"/>
</dbReference>